<feature type="region of interest" description="Disordered" evidence="1">
    <location>
        <begin position="85"/>
        <end position="106"/>
    </location>
</feature>
<dbReference type="Proteomes" id="UP000018958">
    <property type="component" value="Unassembled WGS sequence"/>
</dbReference>
<name>W2W2V5_PHYNI</name>
<dbReference type="EMBL" id="ANIX01003720">
    <property type="protein sequence ID" value="ETP04711.1"/>
    <property type="molecule type" value="Genomic_DNA"/>
</dbReference>
<evidence type="ECO:0000313" key="3">
    <source>
        <dbReference type="Proteomes" id="UP000018958"/>
    </source>
</evidence>
<reference evidence="2 3" key="1">
    <citation type="submission" date="2013-11" db="EMBL/GenBank/DDBJ databases">
        <title>The Genome Sequence of Phytophthora parasitica CJ01A1.</title>
        <authorList>
            <consortium name="The Broad Institute Genomics Platform"/>
            <person name="Russ C."/>
            <person name="Tyler B."/>
            <person name="Panabieres F."/>
            <person name="Shan W."/>
            <person name="Tripathy S."/>
            <person name="Grunwald N."/>
            <person name="Machado M."/>
            <person name="Johnson C.S."/>
            <person name="Walker B."/>
            <person name="Young S.K."/>
            <person name="Zeng Q."/>
            <person name="Gargeya S."/>
            <person name="Fitzgerald M."/>
            <person name="Haas B."/>
            <person name="Abouelleil A."/>
            <person name="Allen A.W."/>
            <person name="Alvarado L."/>
            <person name="Arachchi H.M."/>
            <person name="Berlin A.M."/>
            <person name="Chapman S.B."/>
            <person name="Gainer-Dewar J."/>
            <person name="Goldberg J."/>
            <person name="Griggs A."/>
            <person name="Gujja S."/>
            <person name="Hansen M."/>
            <person name="Howarth C."/>
            <person name="Imamovic A."/>
            <person name="Ireland A."/>
            <person name="Larimer J."/>
            <person name="McCowan C."/>
            <person name="Murphy C."/>
            <person name="Pearson M."/>
            <person name="Poon T.W."/>
            <person name="Priest M."/>
            <person name="Roberts A."/>
            <person name="Saif S."/>
            <person name="Shea T."/>
            <person name="Sisk P."/>
            <person name="Sykes S."/>
            <person name="Wortman J."/>
            <person name="Nusbaum C."/>
            <person name="Birren B."/>
        </authorList>
    </citation>
    <scope>NUCLEOTIDE SEQUENCE [LARGE SCALE GENOMIC DNA]</scope>
    <source>
        <strain evidence="2 3">CJ01A1</strain>
    </source>
</reference>
<comment type="caution">
    <text evidence="2">The sequence shown here is derived from an EMBL/GenBank/DDBJ whole genome shotgun (WGS) entry which is preliminary data.</text>
</comment>
<feature type="non-terminal residue" evidence="2">
    <location>
        <position position="177"/>
    </location>
</feature>
<protein>
    <submittedName>
        <fullName evidence="2">Uncharacterized protein</fullName>
    </submittedName>
</protein>
<evidence type="ECO:0000256" key="1">
    <source>
        <dbReference type="SAM" id="MobiDB-lite"/>
    </source>
</evidence>
<dbReference type="AlphaFoldDB" id="W2W2V5"/>
<organism evidence="2 3">
    <name type="scientific">Phytophthora nicotianae CJ01A1</name>
    <dbReference type="NCBI Taxonomy" id="1317063"/>
    <lineage>
        <taxon>Eukaryota</taxon>
        <taxon>Sar</taxon>
        <taxon>Stramenopiles</taxon>
        <taxon>Oomycota</taxon>
        <taxon>Peronosporomycetes</taxon>
        <taxon>Peronosporales</taxon>
        <taxon>Peronosporaceae</taxon>
        <taxon>Phytophthora</taxon>
    </lineage>
</organism>
<evidence type="ECO:0000313" key="2">
    <source>
        <dbReference type="EMBL" id="ETP04711.1"/>
    </source>
</evidence>
<gene>
    <name evidence="2" type="ORF">F441_18574</name>
</gene>
<dbReference type="OrthoDB" id="120334at2759"/>
<sequence length="177" mass="19656">MVAERQRFEISSRCHLLDRIHNVVMDTEVPCAVPPATACQHCHFAEVRQTERDVPAPLQDLRSQLEKPDAARAGSRNASAGIMITLGSGPRTPSPFPERPPSGRSAVPMYLGGEEILSNEYEDEPDLAATAERYPPHGQSQVDNGFRALHDRVAALERSKSSELVEFWQEQATRQAR</sequence>
<proteinExistence type="predicted"/>
<accession>W2W2V5</accession>